<keyword evidence="2" id="KW-1185">Reference proteome</keyword>
<dbReference type="SFLD" id="SFLDS00003">
    <property type="entry name" value="Haloacid_Dehalogenase"/>
    <property type="match status" value="1"/>
</dbReference>
<dbReference type="SFLD" id="SFLDG01129">
    <property type="entry name" value="C1.5:_HAD__Beta-PGM__Phosphata"/>
    <property type="match status" value="1"/>
</dbReference>
<name>A0ABM8DI18_9GAMM</name>
<dbReference type="CDD" id="cd07505">
    <property type="entry name" value="HAD_BPGM-like"/>
    <property type="match status" value="1"/>
</dbReference>
<dbReference type="InterPro" id="IPR041492">
    <property type="entry name" value="HAD_2"/>
</dbReference>
<evidence type="ECO:0000313" key="2">
    <source>
        <dbReference type="Proteomes" id="UP001317822"/>
    </source>
</evidence>
<accession>A0ABM8DI18</accession>
<dbReference type="Pfam" id="PF13419">
    <property type="entry name" value="HAD_2"/>
    <property type="match status" value="1"/>
</dbReference>
<dbReference type="Gene3D" id="1.10.150.240">
    <property type="entry name" value="Putative phosphatase, domain 2"/>
    <property type="match status" value="1"/>
</dbReference>
<dbReference type="InterPro" id="IPR036412">
    <property type="entry name" value="HAD-like_sf"/>
</dbReference>
<dbReference type="InterPro" id="IPR023198">
    <property type="entry name" value="PGP-like_dom2"/>
</dbReference>
<proteinExistence type="predicted"/>
<dbReference type="PANTHER" id="PTHR18901">
    <property type="entry name" value="2-DEOXYGLUCOSE-6-PHOSPHATE PHOSPHATASE 2"/>
    <property type="match status" value="1"/>
</dbReference>
<dbReference type="SFLD" id="SFLDG01135">
    <property type="entry name" value="C1.5.6:_HAD__Beta-PGM__Phospha"/>
    <property type="match status" value="1"/>
</dbReference>
<dbReference type="EMBL" id="AP027041">
    <property type="protein sequence ID" value="BDU18223.1"/>
    <property type="molecule type" value="Genomic_DNA"/>
</dbReference>
<dbReference type="RefSeq" id="WP_281780092.1">
    <property type="nucleotide sequence ID" value="NZ_AP027041.1"/>
</dbReference>
<sequence length="223" mass="24445">MKLEFTPAAVLFDMDGLMIESERALLQCWREASQELGLEVEDALWLSFVGLSDRACHDLLRQRFGNEETLQALLHGLQVRYDAHVEAGLPLKTGVLELLALLEARGIPRAVVTSTRRERALQKLTTTGLLPHFHEVVAGNEVQHTKPAPDIYLLAAKRLGVAPSQCVVLEDSVPGVRAALAAGMTPIQVPDLVIPDDAVRALGHRIVDSLVHARALIEPALRR</sequence>
<dbReference type="SUPFAM" id="SSF56784">
    <property type="entry name" value="HAD-like"/>
    <property type="match status" value="1"/>
</dbReference>
<gene>
    <name evidence="1" type="ORF">LA521A_34240</name>
</gene>
<reference evidence="1 2" key="1">
    <citation type="journal article" date="2023" name="Int. J. Syst. Evol. Microbiol.">
        <title>Physiological and genomic analyses of cobalamin (vitamin B12)-auxotrophy of Lysobacter auxotrophicus sp. nov., a methionine-auxotrophic chitinolytic bacterium isolated from chitin-treated soil.</title>
        <authorList>
            <person name="Saito A."/>
            <person name="Dohra H."/>
            <person name="Hamada M."/>
            <person name="Moriuchi R."/>
            <person name="Kotsuchibashi Y."/>
            <person name="Mori K."/>
        </authorList>
    </citation>
    <scope>NUCLEOTIDE SEQUENCE [LARGE SCALE GENOMIC DNA]</scope>
    <source>
        <strain evidence="1 2">5-21a</strain>
    </source>
</reference>
<dbReference type="Gene3D" id="3.40.50.1000">
    <property type="entry name" value="HAD superfamily/HAD-like"/>
    <property type="match status" value="1"/>
</dbReference>
<protein>
    <submittedName>
        <fullName evidence="1">HAD family phosphatase</fullName>
    </submittedName>
</protein>
<evidence type="ECO:0000313" key="1">
    <source>
        <dbReference type="EMBL" id="BDU18223.1"/>
    </source>
</evidence>
<dbReference type="PANTHER" id="PTHR18901:SF38">
    <property type="entry name" value="PSEUDOURIDINE-5'-PHOSPHATASE"/>
    <property type="match status" value="1"/>
</dbReference>
<dbReference type="NCBIfam" id="TIGR01509">
    <property type="entry name" value="HAD-SF-IA-v3"/>
    <property type="match status" value="1"/>
</dbReference>
<dbReference type="InterPro" id="IPR023214">
    <property type="entry name" value="HAD_sf"/>
</dbReference>
<organism evidence="1 2">
    <name type="scientific">Lysobacter auxotrophicus</name>
    <dbReference type="NCBI Taxonomy" id="2992573"/>
    <lineage>
        <taxon>Bacteria</taxon>
        <taxon>Pseudomonadati</taxon>
        <taxon>Pseudomonadota</taxon>
        <taxon>Gammaproteobacteria</taxon>
        <taxon>Lysobacterales</taxon>
        <taxon>Lysobacteraceae</taxon>
        <taxon>Lysobacter</taxon>
    </lineage>
</organism>
<dbReference type="Proteomes" id="UP001317822">
    <property type="component" value="Chromosome"/>
</dbReference>
<dbReference type="PRINTS" id="PR00413">
    <property type="entry name" value="HADHALOGNASE"/>
</dbReference>
<dbReference type="InterPro" id="IPR006439">
    <property type="entry name" value="HAD-SF_hydro_IA"/>
</dbReference>